<dbReference type="Gene3D" id="3.40.50.720">
    <property type="entry name" value="NAD(P)-binding Rossmann-like Domain"/>
    <property type="match status" value="1"/>
</dbReference>
<gene>
    <name evidence="6" type="ORF">FA14DRAFT_122110</name>
</gene>
<evidence type="ECO:0000256" key="1">
    <source>
        <dbReference type="ARBA" id="ARBA00022857"/>
    </source>
</evidence>
<dbReference type="FunFam" id="3.40.50.720:FF:000053">
    <property type="entry name" value="Quinone oxidoreductase 1"/>
    <property type="match status" value="1"/>
</dbReference>
<dbReference type="GO" id="GO:0008270">
    <property type="term" value="F:zinc ion binding"/>
    <property type="evidence" value="ECO:0007669"/>
    <property type="project" value="InterPro"/>
</dbReference>
<dbReference type="InterPro" id="IPR013149">
    <property type="entry name" value="ADH-like_C"/>
</dbReference>
<dbReference type="SMART" id="SM00829">
    <property type="entry name" value="PKS_ER"/>
    <property type="match status" value="1"/>
</dbReference>
<dbReference type="InterPro" id="IPR013154">
    <property type="entry name" value="ADH-like_N"/>
</dbReference>
<dbReference type="Pfam" id="PF00107">
    <property type="entry name" value="ADH_zinc_N"/>
    <property type="match status" value="1"/>
</dbReference>
<evidence type="ECO:0000256" key="4">
    <source>
        <dbReference type="ARBA" id="ARBA00070796"/>
    </source>
</evidence>
<proteinExistence type="predicted"/>
<dbReference type="SUPFAM" id="SSF51735">
    <property type="entry name" value="NAD(P)-binding Rossmann-fold domains"/>
    <property type="match status" value="1"/>
</dbReference>
<protein>
    <recommendedName>
        <fullName evidence="4">Probable quinone oxidoreductase</fullName>
    </recommendedName>
    <alternativeName>
        <fullName evidence="3">NADPH:quinone reductase</fullName>
    </alternativeName>
</protein>
<dbReference type="SUPFAM" id="SSF50129">
    <property type="entry name" value="GroES-like"/>
    <property type="match status" value="1"/>
</dbReference>
<evidence type="ECO:0000256" key="2">
    <source>
        <dbReference type="ARBA" id="ARBA00023002"/>
    </source>
</evidence>
<evidence type="ECO:0000259" key="5">
    <source>
        <dbReference type="SMART" id="SM00829"/>
    </source>
</evidence>
<name>A0A316VEX7_9BASI</name>
<feature type="domain" description="Enoyl reductase (ER)" evidence="5">
    <location>
        <begin position="20"/>
        <end position="333"/>
    </location>
</feature>
<dbReference type="CDD" id="cd05286">
    <property type="entry name" value="QOR2"/>
    <property type="match status" value="1"/>
</dbReference>
<keyword evidence="2" id="KW-0560">Oxidoreductase</keyword>
<dbReference type="InterPro" id="IPR011032">
    <property type="entry name" value="GroES-like_sf"/>
</dbReference>
<evidence type="ECO:0000313" key="6">
    <source>
        <dbReference type="EMBL" id="PWN36090.1"/>
    </source>
</evidence>
<dbReference type="PROSITE" id="PS01162">
    <property type="entry name" value="QOR_ZETA_CRYSTAL"/>
    <property type="match status" value="1"/>
</dbReference>
<reference evidence="6 7" key="1">
    <citation type="journal article" date="2018" name="Mol. Biol. Evol.">
        <title>Broad Genomic Sampling Reveals a Smut Pathogenic Ancestry of the Fungal Clade Ustilaginomycotina.</title>
        <authorList>
            <person name="Kijpornyongpan T."/>
            <person name="Mondo S.J."/>
            <person name="Barry K."/>
            <person name="Sandor L."/>
            <person name="Lee J."/>
            <person name="Lipzen A."/>
            <person name="Pangilinan J."/>
            <person name="LaButti K."/>
            <person name="Hainaut M."/>
            <person name="Henrissat B."/>
            <person name="Grigoriev I.V."/>
            <person name="Spatafora J.W."/>
            <person name="Aime M.C."/>
        </authorList>
    </citation>
    <scope>NUCLEOTIDE SEQUENCE [LARGE SCALE GENOMIC DNA]</scope>
    <source>
        <strain evidence="6 7">MCA 3882</strain>
    </source>
</reference>
<dbReference type="Pfam" id="PF08240">
    <property type="entry name" value="ADH_N"/>
    <property type="match status" value="1"/>
</dbReference>
<keyword evidence="7" id="KW-1185">Reference proteome</keyword>
<dbReference type="PANTHER" id="PTHR48106:SF13">
    <property type="entry name" value="QUINONE OXIDOREDUCTASE-RELATED"/>
    <property type="match status" value="1"/>
</dbReference>
<dbReference type="InParanoid" id="A0A316VEX7"/>
<dbReference type="InterPro" id="IPR020843">
    <property type="entry name" value="ER"/>
</dbReference>
<evidence type="ECO:0000313" key="7">
    <source>
        <dbReference type="Proteomes" id="UP000245771"/>
    </source>
</evidence>
<accession>A0A316VEX7</accession>
<dbReference type="InterPro" id="IPR036291">
    <property type="entry name" value="NAD(P)-bd_dom_sf"/>
</dbReference>
<dbReference type="OrthoDB" id="48317at2759"/>
<dbReference type="GO" id="GO:0070402">
    <property type="term" value="F:NADPH binding"/>
    <property type="evidence" value="ECO:0007669"/>
    <property type="project" value="TreeGrafter"/>
</dbReference>
<dbReference type="PANTHER" id="PTHR48106">
    <property type="entry name" value="QUINONE OXIDOREDUCTASE PIG3-RELATED"/>
    <property type="match status" value="1"/>
</dbReference>
<dbReference type="FunCoup" id="A0A316VEX7">
    <property type="interactions" value="323"/>
</dbReference>
<dbReference type="Gene3D" id="3.90.180.10">
    <property type="entry name" value="Medium-chain alcohol dehydrogenases, catalytic domain"/>
    <property type="match status" value="1"/>
</dbReference>
<dbReference type="Proteomes" id="UP000245771">
    <property type="component" value="Unassembled WGS sequence"/>
</dbReference>
<keyword evidence="1" id="KW-0521">NADP</keyword>
<dbReference type="InterPro" id="IPR002364">
    <property type="entry name" value="Quin_OxRdtase/zeta-crystal_CS"/>
</dbReference>
<evidence type="ECO:0000256" key="3">
    <source>
        <dbReference type="ARBA" id="ARBA00043088"/>
    </source>
</evidence>
<sequence>MSTSTSIPSKMRAVQIMKQGGLDVLEDREAEVPKPGPNDVLLKVNKAGVNFIDTYQRSGLYKIEKFPYTLGQEAAGKVVAVGDAQKGKGLEVGDRAITYFGGGFAEYVSVPRARITKLPDAVNDTDAVASCVQGLTAWTLVRETYPVKKGDWVLVHAAAGGVGLLLCQMAKHLGAHVIGTTSSEEKAEEAKKNGAEHMINYAKENTVERVHQITNGNGVQAIFDGVGKDTWEDDFKMIARKGTIATFGNASGAVEPFAPLKLAAKNVKVARPTLVNYVYTQEEYEKTYAELFDLIAKGIVKFKIHGEYDLSAQGIRQAQEDITSRKTSGKLIVNVA</sequence>
<dbReference type="STRING" id="1280837.A0A316VEX7"/>
<dbReference type="AlphaFoldDB" id="A0A316VEX7"/>
<dbReference type="GO" id="GO:0035925">
    <property type="term" value="F:mRNA 3'-UTR AU-rich region binding"/>
    <property type="evidence" value="ECO:0007669"/>
    <property type="project" value="TreeGrafter"/>
</dbReference>
<dbReference type="RefSeq" id="XP_025356392.1">
    <property type="nucleotide sequence ID" value="XM_025496502.1"/>
</dbReference>
<dbReference type="GO" id="GO:0003960">
    <property type="term" value="F:quinone reductase (NADPH) activity"/>
    <property type="evidence" value="ECO:0007669"/>
    <property type="project" value="InterPro"/>
</dbReference>
<dbReference type="GeneID" id="37018283"/>
<organism evidence="6 7">
    <name type="scientific">Meira miltonrushii</name>
    <dbReference type="NCBI Taxonomy" id="1280837"/>
    <lineage>
        <taxon>Eukaryota</taxon>
        <taxon>Fungi</taxon>
        <taxon>Dikarya</taxon>
        <taxon>Basidiomycota</taxon>
        <taxon>Ustilaginomycotina</taxon>
        <taxon>Exobasidiomycetes</taxon>
        <taxon>Exobasidiales</taxon>
        <taxon>Brachybasidiaceae</taxon>
        <taxon>Meira</taxon>
    </lineage>
</organism>
<dbReference type="GO" id="GO:0005829">
    <property type="term" value="C:cytosol"/>
    <property type="evidence" value="ECO:0007669"/>
    <property type="project" value="TreeGrafter"/>
</dbReference>
<dbReference type="InterPro" id="IPR047618">
    <property type="entry name" value="QOR-like"/>
</dbReference>
<dbReference type="EMBL" id="KZ819603">
    <property type="protein sequence ID" value="PWN36090.1"/>
    <property type="molecule type" value="Genomic_DNA"/>
</dbReference>